<dbReference type="OrthoDB" id="5062473at2759"/>
<gene>
    <name evidence="1" type="ORF">FLAG1_08487</name>
</gene>
<protein>
    <submittedName>
        <fullName evidence="1">Uncharacterized protein</fullName>
    </submittedName>
</protein>
<organism evidence="1 2">
    <name type="scientific">Fusarium langsethiae</name>
    <dbReference type="NCBI Taxonomy" id="179993"/>
    <lineage>
        <taxon>Eukaryota</taxon>
        <taxon>Fungi</taxon>
        <taxon>Dikarya</taxon>
        <taxon>Ascomycota</taxon>
        <taxon>Pezizomycotina</taxon>
        <taxon>Sordariomycetes</taxon>
        <taxon>Hypocreomycetidae</taxon>
        <taxon>Hypocreales</taxon>
        <taxon>Nectriaceae</taxon>
        <taxon>Fusarium</taxon>
    </lineage>
</organism>
<dbReference type="Proteomes" id="UP000037904">
    <property type="component" value="Unassembled WGS sequence"/>
</dbReference>
<evidence type="ECO:0000313" key="1">
    <source>
        <dbReference type="EMBL" id="KPA38674.1"/>
    </source>
</evidence>
<dbReference type="EMBL" id="JXCE01000255">
    <property type="protein sequence ID" value="KPA38674.1"/>
    <property type="molecule type" value="Genomic_DNA"/>
</dbReference>
<keyword evidence="2" id="KW-1185">Reference proteome</keyword>
<reference evidence="1 2" key="1">
    <citation type="submission" date="2015-04" db="EMBL/GenBank/DDBJ databases">
        <title>The draft genome sequence of Fusarium langsethiae, a T-2/HT-2 mycotoxin producer.</title>
        <authorList>
            <person name="Lysoe E."/>
            <person name="Divon H.H."/>
            <person name="Terzi V."/>
            <person name="Orru L."/>
            <person name="Lamontanara A."/>
            <person name="Kolseth A.-K."/>
            <person name="Frandsen R.J."/>
            <person name="Nielsen K."/>
            <person name="Thrane U."/>
        </authorList>
    </citation>
    <scope>NUCLEOTIDE SEQUENCE [LARGE SCALE GENOMIC DNA]</scope>
    <source>
        <strain evidence="1 2">Fl201059</strain>
    </source>
</reference>
<accession>A0A0N0V5R7</accession>
<comment type="caution">
    <text evidence="1">The sequence shown here is derived from an EMBL/GenBank/DDBJ whole genome shotgun (WGS) entry which is preliminary data.</text>
</comment>
<proteinExistence type="predicted"/>
<dbReference type="AlphaFoldDB" id="A0A0N0V5R7"/>
<evidence type="ECO:0000313" key="2">
    <source>
        <dbReference type="Proteomes" id="UP000037904"/>
    </source>
</evidence>
<name>A0A0N0V5R7_FUSLA</name>
<sequence length="103" mass="11718">MVYFLHALFFKSEGAVVDMPKLIDFQAATDKRYNMALHLNETILQLTIPCVPLTEQKARNELFAAMDENDMHKDWSKVLVVTNSDPSDVPKEYIDGTLTNSAR</sequence>